<comment type="caution">
    <text evidence="9">The sequence shown here is derived from an EMBL/GenBank/DDBJ whole genome shotgun (WGS) entry which is preliminary data.</text>
</comment>
<evidence type="ECO:0000256" key="1">
    <source>
        <dbReference type="ARBA" id="ARBA00004370"/>
    </source>
</evidence>
<dbReference type="EMBL" id="JAJJMB010008870">
    <property type="protein sequence ID" value="KAI3920002.1"/>
    <property type="molecule type" value="Genomic_DNA"/>
</dbReference>
<keyword evidence="3 7" id="KW-0812">Transmembrane</keyword>
<comment type="subcellular location">
    <subcellularLocation>
        <location evidence="1">Membrane</location>
    </subcellularLocation>
</comment>
<organism evidence="9 10">
    <name type="scientific">Papaver atlanticum</name>
    <dbReference type="NCBI Taxonomy" id="357466"/>
    <lineage>
        <taxon>Eukaryota</taxon>
        <taxon>Viridiplantae</taxon>
        <taxon>Streptophyta</taxon>
        <taxon>Embryophyta</taxon>
        <taxon>Tracheophyta</taxon>
        <taxon>Spermatophyta</taxon>
        <taxon>Magnoliopsida</taxon>
        <taxon>Ranunculales</taxon>
        <taxon>Papaveraceae</taxon>
        <taxon>Papaveroideae</taxon>
        <taxon>Papaver</taxon>
    </lineage>
</organism>
<keyword evidence="5 7" id="KW-1133">Transmembrane helix</keyword>
<keyword evidence="10" id="KW-1185">Reference proteome</keyword>
<dbReference type="AlphaFoldDB" id="A0AAD4SUQ8"/>
<evidence type="ECO:0000256" key="4">
    <source>
        <dbReference type="ARBA" id="ARBA00022737"/>
    </source>
</evidence>
<dbReference type="Proteomes" id="UP001202328">
    <property type="component" value="Unassembled WGS sequence"/>
</dbReference>
<keyword evidence="2" id="KW-0433">Leucine-rich repeat</keyword>
<keyword evidence="4" id="KW-0677">Repeat</keyword>
<dbReference type="PROSITE" id="PS50011">
    <property type="entry name" value="PROTEIN_KINASE_DOM"/>
    <property type="match status" value="1"/>
</dbReference>
<proteinExistence type="predicted"/>
<feature type="domain" description="Protein kinase" evidence="8">
    <location>
        <begin position="185"/>
        <end position="463"/>
    </location>
</feature>
<dbReference type="InterPro" id="IPR000719">
    <property type="entry name" value="Prot_kinase_dom"/>
</dbReference>
<evidence type="ECO:0000313" key="10">
    <source>
        <dbReference type="Proteomes" id="UP001202328"/>
    </source>
</evidence>
<dbReference type="Pfam" id="PF07714">
    <property type="entry name" value="PK_Tyr_Ser-Thr"/>
    <property type="match status" value="1"/>
</dbReference>
<dbReference type="SUPFAM" id="SSF56112">
    <property type="entry name" value="Protein kinase-like (PK-like)"/>
    <property type="match status" value="1"/>
</dbReference>
<evidence type="ECO:0000256" key="3">
    <source>
        <dbReference type="ARBA" id="ARBA00022692"/>
    </source>
</evidence>
<name>A0AAD4SUQ8_9MAGN</name>
<dbReference type="InterPro" id="IPR001245">
    <property type="entry name" value="Ser-Thr/Tyr_kinase_cat_dom"/>
</dbReference>
<evidence type="ECO:0000256" key="6">
    <source>
        <dbReference type="ARBA" id="ARBA00023136"/>
    </source>
</evidence>
<dbReference type="Pfam" id="PF00560">
    <property type="entry name" value="LRR_1"/>
    <property type="match status" value="2"/>
</dbReference>
<gene>
    <name evidence="9" type="ORF">MKW98_001258</name>
</gene>
<dbReference type="Gene3D" id="3.80.10.10">
    <property type="entry name" value="Ribonuclease Inhibitor"/>
    <property type="match status" value="1"/>
</dbReference>
<dbReference type="InterPro" id="IPR046959">
    <property type="entry name" value="PRK1-6/SRF4-like"/>
</dbReference>
<dbReference type="InterPro" id="IPR032675">
    <property type="entry name" value="LRR_dom_sf"/>
</dbReference>
<reference evidence="9" key="1">
    <citation type="submission" date="2022-04" db="EMBL/GenBank/DDBJ databases">
        <title>A functionally conserved STORR gene fusion in Papaver species that diverged 16.8 million years ago.</title>
        <authorList>
            <person name="Catania T."/>
        </authorList>
    </citation>
    <scope>NUCLEOTIDE SEQUENCE</scope>
    <source>
        <strain evidence="9">S-188037</strain>
    </source>
</reference>
<dbReference type="GO" id="GO:0005524">
    <property type="term" value="F:ATP binding"/>
    <property type="evidence" value="ECO:0007669"/>
    <property type="project" value="InterPro"/>
</dbReference>
<dbReference type="SUPFAM" id="SSF52058">
    <property type="entry name" value="L domain-like"/>
    <property type="match status" value="1"/>
</dbReference>
<dbReference type="Gene3D" id="3.30.200.20">
    <property type="entry name" value="Phosphorylase Kinase, domain 1"/>
    <property type="match status" value="1"/>
</dbReference>
<dbReference type="InterPro" id="IPR001611">
    <property type="entry name" value="Leu-rich_rpt"/>
</dbReference>
<evidence type="ECO:0000256" key="2">
    <source>
        <dbReference type="ARBA" id="ARBA00022614"/>
    </source>
</evidence>
<evidence type="ECO:0000259" key="8">
    <source>
        <dbReference type="PROSITE" id="PS50011"/>
    </source>
</evidence>
<keyword evidence="6 7" id="KW-0472">Membrane</keyword>
<dbReference type="PANTHER" id="PTHR48007">
    <property type="entry name" value="LEUCINE-RICH REPEAT RECEPTOR-LIKE PROTEIN KINASE PXC1"/>
    <property type="match status" value="1"/>
</dbReference>
<feature type="transmembrane region" description="Helical" evidence="7">
    <location>
        <begin position="110"/>
        <end position="134"/>
    </location>
</feature>
<evidence type="ECO:0000256" key="7">
    <source>
        <dbReference type="SAM" id="Phobius"/>
    </source>
</evidence>
<evidence type="ECO:0000313" key="9">
    <source>
        <dbReference type="EMBL" id="KAI3920002.1"/>
    </source>
</evidence>
<dbReference type="Gene3D" id="1.10.510.10">
    <property type="entry name" value="Transferase(Phosphotransferase) domain 1"/>
    <property type="match status" value="1"/>
</dbReference>
<accession>A0AAD4SUQ8</accession>
<sequence>MDFSNTKKLTHVDLSYNEFNGFIPDSVLNLKELETFLLQENNLTGSIPSLNQLSLKDFNVSNNNLSGKIPETSVLQMFTISSYNGNPFLCGSPMPTSCKKSKLKLIAGSLWITIFVLVDIIAFFILVLLFCVCIKKKKIGKAFQGKNKNKTKKVDVEAVPAQDKEKKLKFMDSGGVTFELNDLLKASAEGLGKGNYGNSFKATLDTGLVVVVKRLTELKPLSSEEFATQMKLISGLKHRNLLPLLAYYYSKDEKLLMYKFIPKGNLYNRIHGGRGNNRIPFNWNSRLSVAHGVAKAMEFLHQNTKASQAVIPHGNLKSSNILLDENDIVLVSDYGLTSLIAFPVAAQKMISYKSPEYQNRRKITKKSDVWSYGCLLLELLTGQICTYTAPQGSTDGVDLCSWAYRAVREEWTCEIFDMEILTQRNAGQGMVRLLQLALKCCDKAPEKWPEMAEVAREVEDIKLNDDNDEFSFERSGSTDVSISAV</sequence>
<protein>
    <recommendedName>
        <fullName evidence="8">Protein kinase domain-containing protein</fullName>
    </recommendedName>
</protein>
<dbReference type="PANTHER" id="PTHR48007:SF43">
    <property type="entry name" value="POLLEN RECEPTOR-LIKE KINASE 4"/>
    <property type="match status" value="1"/>
</dbReference>
<dbReference type="GO" id="GO:0004672">
    <property type="term" value="F:protein kinase activity"/>
    <property type="evidence" value="ECO:0007669"/>
    <property type="project" value="InterPro"/>
</dbReference>
<dbReference type="InterPro" id="IPR011009">
    <property type="entry name" value="Kinase-like_dom_sf"/>
</dbReference>
<evidence type="ECO:0000256" key="5">
    <source>
        <dbReference type="ARBA" id="ARBA00022989"/>
    </source>
</evidence>
<dbReference type="GO" id="GO:0016020">
    <property type="term" value="C:membrane"/>
    <property type="evidence" value="ECO:0007669"/>
    <property type="project" value="UniProtKB-SubCell"/>
</dbReference>